<proteinExistence type="predicted"/>
<reference evidence="2" key="1">
    <citation type="submission" date="2021-02" db="EMBL/GenBank/DDBJ databases">
        <authorList>
            <person name="Dougan E. K."/>
            <person name="Rhodes N."/>
            <person name="Thang M."/>
            <person name="Chan C."/>
        </authorList>
    </citation>
    <scope>NUCLEOTIDE SEQUENCE</scope>
</reference>
<feature type="region of interest" description="Disordered" evidence="1">
    <location>
        <begin position="275"/>
        <end position="296"/>
    </location>
</feature>
<feature type="region of interest" description="Disordered" evidence="1">
    <location>
        <begin position="694"/>
        <end position="718"/>
    </location>
</feature>
<accession>A0A813L8W2</accession>
<feature type="compositionally biased region" description="Basic and acidic residues" evidence="1">
    <location>
        <begin position="768"/>
        <end position="780"/>
    </location>
</feature>
<feature type="non-terminal residue" evidence="2">
    <location>
        <position position="795"/>
    </location>
</feature>
<organism evidence="2 3">
    <name type="scientific">Polarella glacialis</name>
    <name type="common">Dinoflagellate</name>
    <dbReference type="NCBI Taxonomy" id="89957"/>
    <lineage>
        <taxon>Eukaryota</taxon>
        <taxon>Sar</taxon>
        <taxon>Alveolata</taxon>
        <taxon>Dinophyceae</taxon>
        <taxon>Suessiales</taxon>
        <taxon>Suessiaceae</taxon>
        <taxon>Polarella</taxon>
    </lineage>
</organism>
<feature type="region of interest" description="Disordered" evidence="1">
    <location>
        <begin position="768"/>
        <end position="795"/>
    </location>
</feature>
<dbReference type="AlphaFoldDB" id="A0A813L8W2"/>
<gene>
    <name evidence="2" type="ORF">PGLA2088_LOCUS42266</name>
</gene>
<dbReference type="EMBL" id="CAJNNW010034217">
    <property type="protein sequence ID" value="CAE8722002.1"/>
    <property type="molecule type" value="Genomic_DNA"/>
</dbReference>
<feature type="non-terminal residue" evidence="2">
    <location>
        <position position="1"/>
    </location>
</feature>
<evidence type="ECO:0000313" key="3">
    <source>
        <dbReference type="Proteomes" id="UP000626109"/>
    </source>
</evidence>
<evidence type="ECO:0000313" key="2">
    <source>
        <dbReference type="EMBL" id="CAE8722002.1"/>
    </source>
</evidence>
<name>A0A813L8W2_POLGL</name>
<protein>
    <recommendedName>
        <fullName evidence="4">C2 domain-containing protein</fullName>
    </recommendedName>
</protein>
<comment type="caution">
    <text evidence="2">The sequence shown here is derived from an EMBL/GenBank/DDBJ whole genome shotgun (WGS) entry which is preliminary data.</text>
</comment>
<feature type="compositionally biased region" description="Low complexity" evidence="1">
    <location>
        <begin position="781"/>
        <end position="795"/>
    </location>
</feature>
<evidence type="ECO:0008006" key="4">
    <source>
        <dbReference type="Google" id="ProtNLM"/>
    </source>
</evidence>
<evidence type="ECO:0000256" key="1">
    <source>
        <dbReference type="SAM" id="MobiDB-lite"/>
    </source>
</evidence>
<sequence length="795" mass="89071">AFYFGNRPRFCPDLEKLLNNTCRKVTLTVRLHRGLYLDMYKGCHVKVLIQMPGCTLPSRDPQGGHEGRQNYNLLSFPAKVDKSGLVRFSPDEEVPGWFQGSNQDEEDHNRPIAWVERSTPQGWPLFLAPNVNNVRVYIVKQGEEDLPPNVWGLMPLRDETEKHKPTWNRLSYDRSLVNLSKESQFLDDFAGFVLGSVRLRSYEYDKKLLVQGGITDEECRELGAEQKLMESGDQVLSFISAEVAEHVFQDQEAAERAVPLGRTWLRMSTHKQSSEASRGTGWCAPDVQGSDSDEEDKIRETFQVAREVSNTLKSRGEAIATSIGKAPAGSTTEDQITTRAVQFRNDAEELVAKEGVAIDESQAGVVHQEKNIRPHVVLPRITKPTSMLCQPCTAEMVINIGSPGETVRYRRERARGKEVWCHVDLLAARGLKQADEDGLADPCYEIRVEDKILLNEKQMMKSLDPMFMHRIVVGPIHLELDEDGEIPAETPLPPIIVNVIDKDKHFGTSTFFVMGKATVLHPVNFDAMAAGMKVEGKEVFVQDGKEKKLDLNTCHTPIWFALDAQTETPFWRGNRSAAIDVSWLTRPRVLMAVGFSSDARLVPKDASTETSQTQLALKFKGAFKTDDIDGPRKIDSGYISQIQTEKNASYKISIDILGLRNLPNNVSYFSSEELELVVTSSWEGPELKLNLSDHKDSRAQNGNKDLNFRPTEDSKTEAGLKKAGKLMGSLGQQFRLTKSQPKDEEDPISTKTFLEKVKPLLNIEHTQEAEHFGQEEDASRVLRSTSSASTSSIGQ</sequence>
<feature type="compositionally biased region" description="Basic and acidic residues" evidence="1">
    <location>
        <begin position="706"/>
        <end position="718"/>
    </location>
</feature>
<dbReference type="Proteomes" id="UP000626109">
    <property type="component" value="Unassembled WGS sequence"/>
</dbReference>